<dbReference type="GO" id="GO:0016020">
    <property type="term" value="C:membrane"/>
    <property type="evidence" value="ECO:0007669"/>
    <property type="project" value="UniProtKB-SubCell"/>
</dbReference>
<gene>
    <name evidence="10" type="ORF">F0562_032709</name>
</gene>
<evidence type="ECO:0000256" key="8">
    <source>
        <dbReference type="SAM" id="Phobius"/>
    </source>
</evidence>
<keyword evidence="2" id="KW-0808">Transferase</keyword>
<dbReference type="PANTHER" id="PTHR27009">
    <property type="entry name" value="RUST RESISTANCE KINASE LR10-RELATED"/>
    <property type="match status" value="1"/>
</dbReference>
<evidence type="ECO:0000313" key="10">
    <source>
        <dbReference type="EMBL" id="KAA8532676.1"/>
    </source>
</evidence>
<evidence type="ECO:0000256" key="7">
    <source>
        <dbReference type="ARBA" id="ARBA00023180"/>
    </source>
</evidence>
<dbReference type="PROSITE" id="PS50011">
    <property type="entry name" value="PROTEIN_KINASE_DOM"/>
    <property type="match status" value="1"/>
</dbReference>
<evidence type="ECO:0000256" key="4">
    <source>
        <dbReference type="ARBA" id="ARBA00022729"/>
    </source>
</evidence>
<dbReference type="SUPFAM" id="SSF56112">
    <property type="entry name" value="Protein kinase-like (PK-like)"/>
    <property type="match status" value="1"/>
</dbReference>
<reference evidence="10 11" key="1">
    <citation type="submission" date="2019-09" db="EMBL/GenBank/DDBJ databases">
        <title>A chromosome-level genome assembly of the Chinese tupelo Nyssa sinensis.</title>
        <authorList>
            <person name="Yang X."/>
            <person name="Kang M."/>
            <person name="Yang Y."/>
            <person name="Xiong H."/>
            <person name="Wang M."/>
            <person name="Zhang Z."/>
            <person name="Wang Z."/>
            <person name="Wu H."/>
            <person name="Ma T."/>
            <person name="Liu J."/>
            <person name="Xi Z."/>
        </authorList>
    </citation>
    <scope>NUCLEOTIDE SEQUENCE [LARGE SCALE GENOMIC DNA]</scope>
    <source>
        <strain evidence="10">J267</strain>
        <tissue evidence="10">Leaf</tissue>
    </source>
</reference>
<keyword evidence="3 8" id="KW-0812">Transmembrane</keyword>
<keyword evidence="7" id="KW-0325">Glycoprotein</keyword>
<evidence type="ECO:0000256" key="6">
    <source>
        <dbReference type="ARBA" id="ARBA00023136"/>
    </source>
</evidence>
<evidence type="ECO:0000256" key="5">
    <source>
        <dbReference type="ARBA" id="ARBA00022989"/>
    </source>
</evidence>
<keyword evidence="2" id="KW-0723">Serine/threonine-protein kinase</keyword>
<name>A0A5J5AS39_9ASTE</name>
<feature type="transmembrane region" description="Helical" evidence="8">
    <location>
        <begin position="159"/>
        <end position="182"/>
    </location>
</feature>
<protein>
    <recommendedName>
        <fullName evidence="9">Protein kinase domain-containing protein</fullName>
    </recommendedName>
</protein>
<evidence type="ECO:0000313" key="11">
    <source>
        <dbReference type="Proteomes" id="UP000325577"/>
    </source>
</evidence>
<proteinExistence type="predicted"/>
<dbReference type="GO" id="GO:0004674">
    <property type="term" value="F:protein serine/threonine kinase activity"/>
    <property type="evidence" value="ECO:0007669"/>
    <property type="project" value="UniProtKB-KW"/>
</dbReference>
<evidence type="ECO:0000256" key="1">
    <source>
        <dbReference type="ARBA" id="ARBA00004479"/>
    </source>
</evidence>
<dbReference type="Pfam" id="PF00069">
    <property type="entry name" value="Pkinase"/>
    <property type="match status" value="1"/>
</dbReference>
<dbReference type="InterPro" id="IPR045874">
    <property type="entry name" value="LRK10/LRL21-25-like"/>
</dbReference>
<keyword evidence="2" id="KW-0418">Kinase</keyword>
<keyword evidence="11" id="KW-1185">Reference proteome</keyword>
<dbReference type="OrthoDB" id="4062651at2759"/>
<dbReference type="Proteomes" id="UP000325577">
    <property type="component" value="Linkage Group LG19"/>
</dbReference>
<dbReference type="Pfam" id="PF14380">
    <property type="entry name" value="WAK_assoc"/>
    <property type="match status" value="1"/>
</dbReference>
<keyword evidence="5 8" id="KW-1133">Transmembrane helix</keyword>
<organism evidence="10 11">
    <name type="scientific">Nyssa sinensis</name>
    <dbReference type="NCBI Taxonomy" id="561372"/>
    <lineage>
        <taxon>Eukaryota</taxon>
        <taxon>Viridiplantae</taxon>
        <taxon>Streptophyta</taxon>
        <taxon>Embryophyta</taxon>
        <taxon>Tracheophyta</taxon>
        <taxon>Spermatophyta</taxon>
        <taxon>Magnoliopsida</taxon>
        <taxon>eudicotyledons</taxon>
        <taxon>Gunneridae</taxon>
        <taxon>Pentapetalae</taxon>
        <taxon>asterids</taxon>
        <taxon>Cornales</taxon>
        <taxon>Nyssaceae</taxon>
        <taxon>Nyssa</taxon>
    </lineage>
</organism>
<dbReference type="EMBL" id="CM018042">
    <property type="protein sequence ID" value="KAA8532676.1"/>
    <property type="molecule type" value="Genomic_DNA"/>
</dbReference>
<evidence type="ECO:0000256" key="3">
    <source>
        <dbReference type="ARBA" id="ARBA00022692"/>
    </source>
</evidence>
<dbReference type="Gene3D" id="1.10.510.10">
    <property type="entry name" value="Transferase(Phosphotransferase) domain 1"/>
    <property type="match status" value="1"/>
</dbReference>
<keyword evidence="4" id="KW-0732">Signal</keyword>
<feature type="domain" description="Protein kinase" evidence="9">
    <location>
        <begin position="1"/>
        <end position="379"/>
    </location>
</feature>
<keyword evidence="6 8" id="KW-0472">Membrane</keyword>
<sequence>MYDNSFNVSELFLLSNCSVPLSERLLRYELGCDAGNGAGWGLAMFGNDTNFGFAMEQCDTKVAAPVEVYGEDYGELLRRGFVLVWNASNCSRCEQSGGRCGFNESDYHFRCFCPDRPHAWRCASSSNKASAYIYSLNFAFIWELFLIRGCAAGTRMHLLIKAAIAASTAGIGVLIIIVALCLRRKFSLGESMAFWKKKTENYRNIEAYLRNYGSLAPKSPITFFLDEDFSPKISDFGLAKLCPRKESVISMLGARGTVGYIAPEVCCRNLGGVSHKSDVYSYGMMILEMVGGRKNVNAQADRTSEIYFPHWIHKRLELGQELGLHGIINDEQKESARKMIIVGLWCIQINPSDRPPMSRVVAMLKGSLETLHIPPVPFLSSPVRSLADSSTTLVA</sequence>
<evidence type="ECO:0000256" key="2">
    <source>
        <dbReference type="ARBA" id="ARBA00022527"/>
    </source>
</evidence>
<comment type="subcellular location">
    <subcellularLocation>
        <location evidence="1">Membrane</location>
        <topology evidence="1">Single-pass type I membrane protein</topology>
    </subcellularLocation>
</comment>
<evidence type="ECO:0000259" key="9">
    <source>
        <dbReference type="PROSITE" id="PS50011"/>
    </source>
</evidence>
<dbReference type="InterPro" id="IPR011009">
    <property type="entry name" value="Kinase-like_dom_sf"/>
</dbReference>
<dbReference type="AlphaFoldDB" id="A0A5J5AS39"/>
<dbReference type="InterPro" id="IPR032872">
    <property type="entry name" value="WAK_assoc_C"/>
</dbReference>
<accession>A0A5J5AS39</accession>
<dbReference type="InterPro" id="IPR000719">
    <property type="entry name" value="Prot_kinase_dom"/>
</dbReference>
<dbReference type="GO" id="GO:0005524">
    <property type="term" value="F:ATP binding"/>
    <property type="evidence" value="ECO:0007669"/>
    <property type="project" value="InterPro"/>
</dbReference>